<protein>
    <submittedName>
        <fullName evidence="1">Uncharacterized protein</fullName>
    </submittedName>
</protein>
<sequence length="160" mass="18742">MKKADRSQQEHVEGHVDEVNEKKIKGMICNSGIDFVDVLRDDCSMVTVLKDSIRKIQWLDDLDCDNPCIDDPFKHHDHCHHHHCRFRFHHLLGVDDCLHCEHHDCCCHDHHCGHHFTCLHDHSIPVCDHRIQLRLSGLTDNLNFQFLRKRGCEVIIECSS</sequence>
<comment type="caution">
    <text evidence="1">The sequence shown here is derived from an EMBL/GenBank/DDBJ whole genome shotgun (WGS) entry which is preliminary data.</text>
</comment>
<keyword evidence="2" id="KW-1185">Reference proteome</keyword>
<gene>
    <name evidence="1" type="ORF">HNR44_001169</name>
</gene>
<evidence type="ECO:0000313" key="1">
    <source>
        <dbReference type="EMBL" id="MBB6449220.1"/>
    </source>
</evidence>
<proteinExistence type="predicted"/>
<accession>A0A841PKB8</accession>
<organism evidence="1 2">
    <name type="scientific">Geomicrobium halophilum</name>
    <dbReference type="NCBI Taxonomy" id="549000"/>
    <lineage>
        <taxon>Bacteria</taxon>
        <taxon>Bacillati</taxon>
        <taxon>Bacillota</taxon>
        <taxon>Bacilli</taxon>
        <taxon>Bacillales</taxon>
        <taxon>Geomicrobium</taxon>
    </lineage>
</organism>
<reference evidence="1 2" key="1">
    <citation type="submission" date="2020-08" db="EMBL/GenBank/DDBJ databases">
        <title>Genomic Encyclopedia of Type Strains, Phase IV (KMG-IV): sequencing the most valuable type-strain genomes for metagenomic binning, comparative biology and taxonomic classification.</title>
        <authorList>
            <person name="Goeker M."/>
        </authorList>
    </citation>
    <scope>NUCLEOTIDE SEQUENCE [LARGE SCALE GENOMIC DNA]</scope>
    <source>
        <strain evidence="1 2">DSM 21769</strain>
    </source>
</reference>
<evidence type="ECO:0000313" key="2">
    <source>
        <dbReference type="Proteomes" id="UP000568839"/>
    </source>
</evidence>
<dbReference type="Proteomes" id="UP000568839">
    <property type="component" value="Unassembled WGS sequence"/>
</dbReference>
<dbReference type="RefSeq" id="WP_184403121.1">
    <property type="nucleotide sequence ID" value="NZ_JACHHJ010000001.1"/>
</dbReference>
<dbReference type="AlphaFoldDB" id="A0A841PKB8"/>
<name>A0A841PKB8_9BACL</name>
<dbReference type="EMBL" id="JACHHJ010000001">
    <property type="protein sequence ID" value="MBB6449220.1"/>
    <property type="molecule type" value="Genomic_DNA"/>
</dbReference>